<gene>
    <name evidence="5" type="ORF">INP51_13275</name>
</gene>
<dbReference type="KEGG" id="bliq:INP51_13275"/>
<dbReference type="RefSeq" id="WP_193735306.1">
    <property type="nucleotide sequence ID" value="NZ_CP063304.1"/>
</dbReference>
<comment type="similarity">
    <text evidence="1">Belongs to the 'phage' integrase family.</text>
</comment>
<keyword evidence="6" id="KW-1185">Reference proteome</keyword>
<dbReference type="PANTHER" id="PTHR30349">
    <property type="entry name" value="PHAGE INTEGRASE-RELATED"/>
    <property type="match status" value="1"/>
</dbReference>
<dbReference type="AlphaFoldDB" id="A0A7M2RF31"/>
<evidence type="ECO:0000256" key="3">
    <source>
        <dbReference type="ARBA" id="ARBA00023172"/>
    </source>
</evidence>
<evidence type="ECO:0000313" key="5">
    <source>
        <dbReference type="EMBL" id="QOV18946.1"/>
    </source>
</evidence>
<dbReference type="GO" id="GO:0003677">
    <property type="term" value="F:DNA binding"/>
    <property type="evidence" value="ECO:0007669"/>
    <property type="project" value="UniProtKB-KW"/>
</dbReference>
<keyword evidence="3" id="KW-0233">DNA recombination</keyword>
<dbReference type="CDD" id="cd01189">
    <property type="entry name" value="INT_ICEBs1_C_like"/>
    <property type="match status" value="1"/>
</dbReference>
<dbReference type="PANTHER" id="PTHR30349:SF41">
    <property type="entry name" value="INTEGRASE_RECOMBINASE PROTEIN MJ0367-RELATED"/>
    <property type="match status" value="1"/>
</dbReference>
<dbReference type="Proteomes" id="UP000593601">
    <property type="component" value="Chromosome"/>
</dbReference>
<feature type="domain" description="Tyr recombinase" evidence="4">
    <location>
        <begin position="170"/>
        <end position="366"/>
    </location>
</feature>
<dbReference type="Gene3D" id="1.10.443.10">
    <property type="entry name" value="Intergrase catalytic core"/>
    <property type="match status" value="1"/>
</dbReference>
<organism evidence="5 6">
    <name type="scientific">Blautia liquoris</name>
    <dbReference type="NCBI Taxonomy" id="2779518"/>
    <lineage>
        <taxon>Bacteria</taxon>
        <taxon>Bacillati</taxon>
        <taxon>Bacillota</taxon>
        <taxon>Clostridia</taxon>
        <taxon>Lachnospirales</taxon>
        <taxon>Lachnospiraceae</taxon>
        <taxon>Blautia</taxon>
    </lineage>
</organism>
<dbReference type="PROSITE" id="PS51898">
    <property type="entry name" value="TYR_RECOMBINASE"/>
    <property type="match status" value="1"/>
</dbReference>
<proteinExistence type="inferred from homology"/>
<evidence type="ECO:0000259" key="4">
    <source>
        <dbReference type="PROSITE" id="PS51898"/>
    </source>
</evidence>
<sequence>MWVEELQNGKYRAVERYTDYLTGKQKKVSITIEKNTAKSRKDAQRTLDARIAEKCKSAENHEYTLKELVEEYRKGQKGEIKESTYGRNYYICNTLMRILGENVIVGHMTSRYVKNKFKATGLDNGSLNEKLTRFKALIRWGYHNEFLSNNEIAFLDKIEPFPDVSHREKIQDKFLESEELKTLLREMKIPAWRGITEFLALSGLRFGEMAALNLKDVDMENRLVHVTKTFDANHRIVTPPKTFTSTRDVYMQDEIMPVIKGLRQVMLQQKLINGYNMPRMFLCDTKGDYLHYDAYRKYLKENAIRSIGRKITPHILRHTHTSLFAEQGVPLDVISRRLGHEDSKVTRDVYFHVTKKLKERDNEMVSGIKIL</sequence>
<dbReference type="SUPFAM" id="SSF56349">
    <property type="entry name" value="DNA breaking-rejoining enzymes"/>
    <property type="match status" value="1"/>
</dbReference>
<dbReference type="InterPro" id="IPR011010">
    <property type="entry name" value="DNA_brk_join_enz"/>
</dbReference>
<name>A0A7M2RF31_9FIRM</name>
<dbReference type="GO" id="GO:0015074">
    <property type="term" value="P:DNA integration"/>
    <property type="evidence" value="ECO:0007669"/>
    <property type="project" value="InterPro"/>
</dbReference>
<dbReference type="InterPro" id="IPR013762">
    <property type="entry name" value="Integrase-like_cat_sf"/>
</dbReference>
<dbReference type="Pfam" id="PF00589">
    <property type="entry name" value="Phage_integrase"/>
    <property type="match status" value="1"/>
</dbReference>
<protein>
    <submittedName>
        <fullName evidence="5">Site-specific integrase</fullName>
    </submittedName>
</protein>
<keyword evidence="2" id="KW-0238">DNA-binding</keyword>
<reference evidence="5 6" key="1">
    <citation type="submission" date="2020-10" db="EMBL/GenBank/DDBJ databases">
        <title>Blautia liquoris sp.nov., isolated from the mud in a fermentation cellar used for the production of Chinese strong-flavoured liquor.</title>
        <authorList>
            <person name="Lu L."/>
        </authorList>
    </citation>
    <scope>NUCLEOTIDE SEQUENCE [LARGE SCALE GENOMIC DNA]</scope>
    <source>
        <strain evidence="5 6">LZLJ-3</strain>
    </source>
</reference>
<dbReference type="InterPro" id="IPR050090">
    <property type="entry name" value="Tyrosine_recombinase_XerCD"/>
</dbReference>
<evidence type="ECO:0000256" key="2">
    <source>
        <dbReference type="ARBA" id="ARBA00023125"/>
    </source>
</evidence>
<dbReference type="EMBL" id="CP063304">
    <property type="protein sequence ID" value="QOV18946.1"/>
    <property type="molecule type" value="Genomic_DNA"/>
</dbReference>
<dbReference type="InterPro" id="IPR002104">
    <property type="entry name" value="Integrase_catalytic"/>
</dbReference>
<dbReference type="GO" id="GO:0006310">
    <property type="term" value="P:DNA recombination"/>
    <property type="evidence" value="ECO:0007669"/>
    <property type="project" value="UniProtKB-KW"/>
</dbReference>
<evidence type="ECO:0000313" key="6">
    <source>
        <dbReference type="Proteomes" id="UP000593601"/>
    </source>
</evidence>
<accession>A0A7M2RF31</accession>
<evidence type="ECO:0000256" key="1">
    <source>
        <dbReference type="ARBA" id="ARBA00008857"/>
    </source>
</evidence>